<dbReference type="OrthoDB" id="3881at2759"/>
<keyword evidence="3 7" id="KW-0507">mRNA processing</keyword>
<feature type="compositionally biased region" description="Gly residues" evidence="8">
    <location>
        <begin position="1"/>
        <end position="20"/>
    </location>
</feature>
<dbReference type="AlphaFoldDB" id="A0A830HR25"/>
<evidence type="ECO:0000313" key="10">
    <source>
        <dbReference type="Proteomes" id="UP000660262"/>
    </source>
</evidence>
<feature type="compositionally biased region" description="Basic residues" evidence="8">
    <location>
        <begin position="277"/>
        <end position="289"/>
    </location>
</feature>
<comment type="similarity">
    <text evidence="2 7">Belongs to the PRP38 family.</text>
</comment>
<dbReference type="EMBL" id="BNJQ01000023">
    <property type="protein sequence ID" value="GHP09163.1"/>
    <property type="molecule type" value="Genomic_DNA"/>
</dbReference>
<accession>A0A830HR25</accession>
<sequence length="289" mass="31487">MAGSHAGGGLLSSSGGGSGSGSSSPLPLERVLLTNIMSSSYFRGIENSLANWREVVDEIYYSVEHVEPWMAGNTHGPSTAFCILHKLGTMRMTDKQIAQTLDHPDSPYIRALGVLYCRYAIPPRELWDYLGKYVDDDEPIAPGADGREVTFGAYVRDVLLSMHYFETIFPRIPLTVEQAIVAKLREKRLPTEAVGNGGAGGRSRRGGDGAAGGGRRPQSVKQSLSVSMGRNAPPPQRGGGGGGYGGGGGGGGYNDHRRSDDRDRYDDRRRSDDRWRRERSRSPPRHVRR</sequence>
<evidence type="ECO:0000256" key="2">
    <source>
        <dbReference type="ARBA" id="ARBA00006164"/>
    </source>
</evidence>
<keyword evidence="5 7" id="KW-0508">mRNA splicing</keyword>
<name>A0A830HR25_9CHLO</name>
<dbReference type="GO" id="GO:0000398">
    <property type="term" value="P:mRNA splicing, via spliceosome"/>
    <property type="evidence" value="ECO:0007669"/>
    <property type="project" value="UniProtKB-UniRule"/>
</dbReference>
<evidence type="ECO:0000256" key="4">
    <source>
        <dbReference type="ARBA" id="ARBA00022728"/>
    </source>
</evidence>
<feature type="region of interest" description="Disordered" evidence="8">
    <location>
        <begin position="192"/>
        <end position="289"/>
    </location>
</feature>
<keyword evidence="10" id="KW-1185">Reference proteome</keyword>
<evidence type="ECO:0000256" key="7">
    <source>
        <dbReference type="RuleBase" id="RU367025"/>
    </source>
</evidence>
<gene>
    <name evidence="9" type="ORF">PPROV_000790000</name>
</gene>
<feature type="region of interest" description="Disordered" evidence="8">
    <location>
        <begin position="1"/>
        <end position="24"/>
    </location>
</feature>
<proteinExistence type="inferred from homology"/>
<organism evidence="9 10">
    <name type="scientific">Pycnococcus provasolii</name>
    <dbReference type="NCBI Taxonomy" id="41880"/>
    <lineage>
        <taxon>Eukaryota</taxon>
        <taxon>Viridiplantae</taxon>
        <taxon>Chlorophyta</taxon>
        <taxon>Pseudoscourfieldiophyceae</taxon>
        <taxon>Pseudoscourfieldiales</taxon>
        <taxon>Pycnococcaceae</taxon>
        <taxon>Pycnococcus</taxon>
    </lineage>
</organism>
<dbReference type="InterPro" id="IPR005037">
    <property type="entry name" value="PRP38"/>
</dbReference>
<evidence type="ECO:0000256" key="3">
    <source>
        <dbReference type="ARBA" id="ARBA00022664"/>
    </source>
</evidence>
<keyword evidence="6 7" id="KW-0539">Nucleus</keyword>
<feature type="compositionally biased region" description="Polar residues" evidence="8">
    <location>
        <begin position="219"/>
        <end position="228"/>
    </location>
</feature>
<evidence type="ECO:0000256" key="5">
    <source>
        <dbReference type="ARBA" id="ARBA00023187"/>
    </source>
</evidence>
<evidence type="ECO:0000256" key="6">
    <source>
        <dbReference type="ARBA" id="ARBA00023242"/>
    </source>
</evidence>
<dbReference type="GO" id="GO:0005681">
    <property type="term" value="C:spliceosomal complex"/>
    <property type="evidence" value="ECO:0007669"/>
    <property type="project" value="UniProtKB-KW"/>
</dbReference>
<protein>
    <recommendedName>
        <fullName evidence="7">Pre-mRNA-splicing factor 38</fullName>
    </recommendedName>
</protein>
<comment type="function">
    <text evidence="7">Required for pre-mRNA splicing.</text>
</comment>
<evidence type="ECO:0000313" key="9">
    <source>
        <dbReference type="EMBL" id="GHP09163.1"/>
    </source>
</evidence>
<evidence type="ECO:0000256" key="8">
    <source>
        <dbReference type="SAM" id="MobiDB-lite"/>
    </source>
</evidence>
<dbReference type="Proteomes" id="UP000660262">
    <property type="component" value="Unassembled WGS sequence"/>
</dbReference>
<keyword evidence="4 7" id="KW-0747">Spliceosome</keyword>
<comment type="caution">
    <text evidence="9">The sequence shown here is derived from an EMBL/GenBank/DDBJ whole genome shotgun (WGS) entry which is preliminary data.</text>
</comment>
<evidence type="ECO:0000256" key="1">
    <source>
        <dbReference type="ARBA" id="ARBA00004123"/>
    </source>
</evidence>
<feature type="compositionally biased region" description="Gly residues" evidence="8">
    <location>
        <begin position="237"/>
        <end position="253"/>
    </location>
</feature>
<comment type="subcellular location">
    <subcellularLocation>
        <location evidence="1 7">Nucleus</location>
    </subcellularLocation>
</comment>
<dbReference type="Pfam" id="PF03371">
    <property type="entry name" value="PRP38"/>
    <property type="match status" value="1"/>
</dbReference>
<feature type="compositionally biased region" description="Basic and acidic residues" evidence="8">
    <location>
        <begin position="254"/>
        <end position="276"/>
    </location>
</feature>
<reference evidence="9" key="1">
    <citation type="submission" date="2020-10" db="EMBL/GenBank/DDBJ databases">
        <title>Unveiling of a novel bifunctional photoreceptor, Dualchrome1, isolated from a cosmopolitan green alga.</title>
        <authorList>
            <person name="Suzuki S."/>
            <person name="Kawachi M."/>
        </authorList>
    </citation>
    <scope>NUCLEOTIDE SEQUENCE</scope>
    <source>
        <strain evidence="9">NIES 2893</strain>
    </source>
</reference>
<dbReference type="PANTHER" id="PTHR23142">
    <property type="entry name" value="PRE-MRNA-SPLICING FACTOR 38A-RELATED"/>
    <property type="match status" value="1"/>
</dbReference>